<keyword evidence="7" id="KW-0028">Amino-acid biosynthesis</keyword>
<evidence type="ECO:0000256" key="2">
    <source>
        <dbReference type="ARBA" id="ARBA00001947"/>
    </source>
</evidence>
<evidence type="ECO:0000256" key="6">
    <source>
        <dbReference type="ARBA" id="ARBA00016853"/>
    </source>
</evidence>
<feature type="domain" description="Peptidase M20 dimerisation" evidence="13">
    <location>
        <begin position="186"/>
        <end position="285"/>
    </location>
</feature>
<gene>
    <name evidence="14" type="primary">dapE</name>
    <name evidence="14" type="ORF">NCTC12112_02239</name>
</gene>
<evidence type="ECO:0000256" key="11">
    <source>
        <dbReference type="ARBA" id="ARBA00023285"/>
    </source>
</evidence>
<dbReference type="EC" id="3.5.1.18" evidence="5"/>
<name>A0AAX2JCR6_9FUSO</name>
<evidence type="ECO:0000256" key="8">
    <source>
        <dbReference type="ARBA" id="ARBA00022723"/>
    </source>
</evidence>
<dbReference type="GO" id="GO:0009014">
    <property type="term" value="F:succinyl-diaminopimelate desuccinylase activity"/>
    <property type="evidence" value="ECO:0007669"/>
    <property type="project" value="UniProtKB-EC"/>
</dbReference>
<comment type="catalytic activity">
    <reaction evidence="12">
        <text>N-succinyl-(2S,6S)-2,6-diaminopimelate + H2O = (2S,6S)-2,6-diaminopimelate + succinate</text>
        <dbReference type="Rhea" id="RHEA:22608"/>
        <dbReference type="ChEBI" id="CHEBI:15377"/>
        <dbReference type="ChEBI" id="CHEBI:30031"/>
        <dbReference type="ChEBI" id="CHEBI:57609"/>
        <dbReference type="ChEBI" id="CHEBI:58087"/>
        <dbReference type="EC" id="3.5.1.18"/>
    </reaction>
</comment>
<comment type="pathway">
    <text evidence="3">Amino-acid biosynthesis; L-lysine biosynthesis via DAP pathway; LL-2,6-diaminopimelate from (S)-tetrahydrodipicolinate (succinylase route): step 3/3.</text>
</comment>
<dbReference type="Gene3D" id="3.40.630.10">
    <property type="entry name" value="Zn peptidases"/>
    <property type="match status" value="1"/>
</dbReference>
<dbReference type="GO" id="GO:0008652">
    <property type="term" value="P:amino acid biosynthetic process"/>
    <property type="evidence" value="ECO:0007669"/>
    <property type="project" value="UniProtKB-KW"/>
</dbReference>
<keyword evidence="10" id="KW-0862">Zinc</keyword>
<dbReference type="SUPFAM" id="SSF53187">
    <property type="entry name" value="Zn-dependent exopeptidases"/>
    <property type="match status" value="1"/>
</dbReference>
<evidence type="ECO:0000256" key="7">
    <source>
        <dbReference type="ARBA" id="ARBA00022605"/>
    </source>
</evidence>
<keyword evidence="8" id="KW-0479">Metal-binding</keyword>
<organism evidence="14 15">
    <name type="scientific">Fusobacterium ulcerans</name>
    <dbReference type="NCBI Taxonomy" id="861"/>
    <lineage>
        <taxon>Bacteria</taxon>
        <taxon>Fusobacteriati</taxon>
        <taxon>Fusobacteriota</taxon>
        <taxon>Fusobacteriia</taxon>
        <taxon>Fusobacteriales</taxon>
        <taxon>Fusobacteriaceae</taxon>
        <taxon>Fusobacterium</taxon>
    </lineage>
</organism>
<reference evidence="14 15" key="1">
    <citation type="submission" date="2018-06" db="EMBL/GenBank/DDBJ databases">
        <authorList>
            <consortium name="Pathogen Informatics"/>
            <person name="Doyle S."/>
        </authorList>
    </citation>
    <scope>NUCLEOTIDE SEQUENCE [LARGE SCALE GENOMIC DNA]</scope>
    <source>
        <strain evidence="14 15">NCTC12112</strain>
    </source>
</reference>
<dbReference type="InterPro" id="IPR050072">
    <property type="entry name" value="Peptidase_M20A"/>
</dbReference>
<evidence type="ECO:0000256" key="10">
    <source>
        <dbReference type="ARBA" id="ARBA00022833"/>
    </source>
</evidence>
<dbReference type="EMBL" id="LS483487">
    <property type="protein sequence ID" value="SQJ08458.1"/>
    <property type="molecule type" value="Genomic_DNA"/>
</dbReference>
<dbReference type="PANTHER" id="PTHR43808:SF8">
    <property type="entry name" value="PEPTIDASE M20 DIMERISATION DOMAIN-CONTAINING PROTEIN"/>
    <property type="match status" value="1"/>
</dbReference>
<sequence>MVNRKESLDLLKKLISIKSNYFHEKEIMEYCYDWFRNNDMNISYHHYIDDKVTNFNGINTIGEIKGTEEGPVLLINGHLDTVEECTGWSKNPYVPEEKDGKLYGLGALDMKSGCVAAMMALREFKRNVKNFKGKIIYSFVSDEEGPYGLGTNFLLNDGLMAESDIALVTEPSSGFLHMKTPVICLGARGGYGYSIKIYGKSSHAATPENGINAVDEAGKLLVELSKTVPVYDEKLGYSSHCVIEVKGGGAACSVPDNAEIKVFRHIVRGESKATIIKEIDEAAKKCELKGEYEIVFREAPLENADGFMPYVVDENLLEIDLLKDSIKKVTSKEAEIKYFSSIGDFNSIASKLNIPVIIYGASGDNFHGSDEAVDIESFYETIEVIYDFLVKYLAV</sequence>
<protein>
    <recommendedName>
        <fullName evidence="6">Probable succinyl-diaminopimelate desuccinylase</fullName>
        <ecNumber evidence="5">3.5.1.18</ecNumber>
    </recommendedName>
</protein>
<keyword evidence="9 14" id="KW-0378">Hydrolase</keyword>
<comment type="cofactor">
    <cofactor evidence="2">
        <name>Zn(2+)</name>
        <dbReference type="ChEBI" id="CHEBI:29105"/>
    </cofactor>
</comment>
<dbReference type="InterPro" id="IPR010182">
    <property type="entry name" value="ArgE/DapE"/>
</dbReference>
<dbReference type="InterPro" id="IPR001261">
    <property type="entry name" value="ArgE/DapE_CS"/>
</dbReference>
<dbReference type="NCBIfam" id="TIGR01910">
    <property type="entry name" value="DapE-ArgE"/>
    <property type="match status" value="1"/>
</dbReference>
<proteinExistence type="inferred from homology"/>
<evidence type="ECO:0000256" key="12">
    <source>
        <dbReference type="ARBA" id="ARBA00051301"/>
    </source>
</evidence>
<dbReference type="Pfam" id="PF07687">
    <property type="entry name" value="M20_dimer"/>
    <property type="match status" value="1"/>
</dbReference>
<dbReference type="InterPro" id="IPR002933">
    <property type="entry name" value="Peptidase_M20"/>
</dbReference>
<evidence type="ECO:0000256" key="3">
    <source>
        <dbReference type="ARBA" id="ARBA00005130"/>
    </source>
</evidence>
<dbReference type="Proteomes" id="UP000249008">
    <property type="component" value="Chromosome 1"/>
</dbReference>
<comment type="cofactor">
    <cofactor evidence="1">
        <name>Co(2+)</name>
        <dbReference type="ChEBI" id="CHEBI:48828"/>
    </cofactor>
</comment>
<dbReference type="InterPro" id="IPR011650">
    <property type="entry name" value="Peptidase_M20_dimer"/>
</dbReference>
<evidence type="ECO:0000256" key="1">
    <source>
        <dbReference type="ARBA" id="ARBA00001941"/>
    </source>
</evidence>
<evidence type="ECO:0000256" key="4">
    <source>
        <dbReference type="ARBA" id="ARBA00006247"/>
    </source>
</evidence>
<dbReference type="GeneID" id="78453524"/>
<accession>A0AAX2JCR6</accession>
<dbReference type="InterPro" id="IPR036264">
    <property type="entry name" value="Bact_exopeptidase_dim_dom"/>
</dbReference>
<dbReference type="PANTHER" id="PTHR43808">
    <property type="entry name" value="ACETYLORNITHINE DEACETYLASE"/>
    <property type="match status" value="1"/>
</dbReference>
<dbReference type="RefSeq" id="WP_005981479.1">
    <property type="nucleotide sequence ID" value="NZ_CABKNW010000005.1"/>
</dbReference>
<dbReference type="GO" id="GO:0046872">
    <property type="term" value="F:metal ion binding"/>
    <property type="evidence" value="ECO:0007669"/>
    <property type="project" value="UniProtKB-KW"/>
</dbReference>
<evidence type="ECO:0000256" key="9">
    <source>
        <dbReference type="ARBA" id="ARBA00022801"/>
    </source>
</evidence>
<comment type="similarity">
    <text evidence="4">Belongs to the peptidase M20A family.</text>
</comment>
<evidence type="ECO:0000259" key="13">
    <source>
        <dbReference type="Pfam" id="PF07687"/>
    </source>
</evidence>
<dbReference type="PROSITE" id="PS00758">
    <property type="entry name" value="ARGE_DAPE_CPG2_1"/>
    <property type="match status" value="1"/>
</dbReference>
<keyword evidence="11" id="KW-0170">Cobalt</keyword>
<evidence type="ECO:0000313" key="15">
    <source>
        <dbReference type="Proteomes" id="UP000249008"/>
    </source>
</evidence>
<dbReference type="AlphaFoldDB" id="A0AAX2JCR6"/>
<dbReference type="Pfam" id="PF01546">
    <property type="entry name" value="Peptidase_M20"/>
    <property type="match status" value="1"/>
</dbReference>
<dbReference type="Gene3D" id="3.30.70.360">
    <property type="match status" value="1"/>
</dbReference>
<evidence type="ECO:0000256" key="5">
    <source>
        <dbReference type="ARBA" id="ARBA00011921"/>
    </source>
</evidence>
<evidence type="ECO:0000313" key="14">
    <source>
        <dbReference type="EMBL" id="SQJ08458.1"/>
    </source>
</evidence>
<dbReference type="SUPFAM" id="SSF55031">
    <property type="entry name" value="Bacterial exopeptidase dimerisation domain"/>
    <property type="match status" value="1"/>
</dbReference>
<dbReference type="KEGG" id="ful:C4N20_01805"/>